<dbReference type="SUPFAM" id="SSF88798">
    <property type="entry name" value="N-terminal, heterodimerisation domain of RBP7 (RpoE)"/>
    <property type="match status" value="1"/>
</dbReference>
<dbReference type="Pfam" id="PF03876">
    <property type="entry name" value="SHS2_Rpb7-N"/>
    <property type="match status" value="1"/>
</dbReference>
<evidence type="ECO:0000256" key="4">
    <source>
        <dbReference type="ARBA" id="ARBA00023163"/>
    </source>
</evidence>
<feature type="domain" description="RNA polymerase III subunit Rpc25" evidence="9">
    <location>
        <begin position="216"/>
        <end position="319"/>
    </location>
</feature>
<dbReference type="InterPro" id="IPR012340">
    <property type="entry name" value="NA-bd_OB-fold"/>
</dbReference>
<evidence type="ECO:0000256" key="1">
    <source>
        <dbReference type="ARBA" id="ARBA00004123"/>
    </source>
</evidence>
<evidence type="ECO:0000256" key="3">
    <source>
        <dbReference type="ARBA" id="ARBA00022478"/>
    </source>
</evidence>
<reference evidence="11" key="1">
    <citation type="journal article" date="2017" name="Nat. Commun.">
        <title>The asparagus genome sheds light on the origin and evolution of a young Y chromosome.</title>
        <authorList>
            <person name="Harkess A."/>
            <person name="Zhou J."/>
            <person name="Xu C."/>
            <person name="Bowers J.E."/>
            <person name="Van der Hulst R."/>
            <person name="Ayyampalayam S."/>
            <person name="Mercati F."/>
            <person name="Riccardi P."/>
            <person name="McKain M.R."/>
            <person name="Kakrana A."/>
            <person name="Tang H."/>
            <person name="Ray J."/>
            <person name="Groenendijk J."/>
            <person name="Arikit S."/>
            <person name="Mathioni S.M."/>
            <person name="Nakano M."/>
            <person name="Shan H."/>
            <person name="Telgmann-Rauber A."/>
            <person name="Kanno A."/>
            <person name="Yue Z."/>
            <person name="Chen H."/>
            <person name="Li W."/>
            <person name="Chen Y."/>
            <person name="Xu X."/>
            <person name="Zhang Y."/>
            <person name="Luo S."/>
            <person name="Chen H."/>
            <person name="Gao J."/>
            <person name="Mao Z."/>
            <person name="Pires J.C."/>
            <person name="Luo M."/>
            <person name="Kudrna D."/>
            <person name="Wing R.A."/>
            <person name="Meyers B.C."/>
            <person name="Yi K."/>
            <person name="Kong H."/>
            <person name="Lavrijsen P."/>
            <person name="Sunseri F."/>
            <person name="Falavigna A."/>
            <person name="Ye Y."/>
            <person name="Leebens-Mack J.H."/>
            <person name="Chen G."/>
        </authorList>
    </citation>
    <scope>NUCLEOTIDE SEQUENCE [LARGE SCALE GENOMIC DNA]</scope>
    <source>
        <strain evidence="11">cv. DH0086</strain>
    </source>
</reference>
<evidence type="ECO:0000313" key="11">
    <source>
        <dbReference type="Proteomes" id="UP000243459"/>
    </source>
</evidence>
<dbReference type="GO" id="GO:0005666">
    <property type="term" value="C:RNA polymerase III complex"/>
    <property type="evidence" value="ECO:0007669"/>
    <property type="project" value="TreeGrafter"/>
</dbReference>
<evidence type="ECO:0000313" key="10">
    <source>
        <dbReference type="EMBL" id="ONK79291.1"/>
    </source>
</evidence>
<feature type="region of interest" description="Disordered" evidence="7">
    <location>
        <begin position="24"/>
        <end position="48"/>
    </location>
</feature>
<dbReference type="Gramene" id="ONK79291">
    <property type="protein sequence ID" value="ONK79291"/>
    <property type="gene ID" value="A4U43_C01F4880"/>
</dbReference>
<dbReference type="EMBL" id="CM007381">
    <property type="protein sequence ID" value="ONK79291.1"/>
    <property type="molecule type" value="Genomic_DNA"/>
</dbReference>
<keyword evidence="3 6" id="KW-0240">DNA-directed RNA polymerase</keyword>
<dbReference type="PANTHER" id="PTHR12709">
    <property type="entry name" value="DNA-DIRECTED RNA POLYMERASE II, III"/>
    <property type="match status" value="1"/>
</dbReference>
<proteinExistence type="inferred from homology"/>
<evidence type="ECO:0000259" key="8">
    <source>
        <dbReference type="Pfam" id="PF03876"/>
    </source>
</evidence>
<protein>
    <recommendedName>
        <fullName evidence="6">DNA-directed RNA polymerase subunit</fullName>
    </recommendedName>
</protein>
<dbReference type="PANTHER" id="PTHR12709:SF1">
    <property type="entry name" value="DNA-DIRECTED RNA POLYMERASE III SUBUNIT RPC8"/>
    <property type="match status" value="1"/>
</dbReference>
<dbReference type="Gene3D" id="3.30.1490.120">
    <property type="entry name" value="RNA polymerase Rpb7-like, N-terminal domain"/>
    <property type="match status" value="1"/>
</dbReference>
<sequence>MGTFCLDDGEEDAKKDVAVKKNGVGNVVDDDSDKGKKMKGEQNFGENACSSDNNNNGLPCMDRLREELSCALGFVNRIGFLTTDVAVKKNGVGNVVDDDSDKGKKMKGEQNFGENACSSDNNNNGLPCMDRLREELSCAIEHTIPLPPHLLSRPLVDAIKEQLEKLFLDKVIANLGLCISIYDIQSIEGGFVYPGHGCPTYKVIFRSVMFRPFVGEILTGKIEESGVNGLRLSLGFFNDIYVHVHLLQHPCQLGPDDIWTWTYDSSELPLDLDEKIRFRVKSIKYPPLPIEQDADAKPFAPMEITAEICADGLGLVSWWEE</sequence>
<dbReference type="Gene3D" id="2.40.50.140">
    <property type="entry name" value="Nucleic acid-binding proteins"/>
    <property type="match status" value="1"/>
</dbReference>
<dbReference type="SUPFAM" id="SSF50249">
    <property type="entry name" value="Nucleic acid-binding proteins"/>
    <property type="match status" value="1"/>
</dbReference>
<dbReference type="CDD" id="cd04330">
    <property type="entry name" value="RNAP_III_Rpc25_N"/>
    <property type="match status" value="1"/>
</dbReference>
<gene>
    <name evidence="10" type="ORF">A4U43_C01F4880</name>
</gene>
<accession>A0A5P1FRE9</accession>
<evidence type="ECO:0000256" key="7">
    <source>
        <dbReference type="SAM" id="MobiDB-lite"/>
    </source>
</evidence>
<dbReference type="InterPro" id="IPR005576">
    <property type="entry name" value="Rpb7-like_N"/>
</dbReference>
<comment type="subcellular location">
    <subcellularLocation>
        <location evidence="1 6">Nucleus</location>
    </subcellularLocation>
</comment>
<dbReference type="InterPro" id="IPR036898">
    <property type="entry name" value="RNA_pol_Rpb7-like_N_sf"/>
</dbReference>
<dbReference type="GO" id="GO:0006384">
    <property type="term" value="P:transcription initiation at RNA polymerase III promoter"/>
    <property type="evidence" value="ECO:0007669"/>
    <property type="project" value="TreeGrafter"/>
</dbReference>
<dbReference type="InterPro" id="IPR013238">
    <property type="entry name" value="RNA_pol_III_Rbc25"/>
</dbReference>
<name>A0A5P1FRE9_ASPOF</name>
<dbReference type="Pfam" id="PF08292">
    <property type="entry name" value="RNA_pol_Rbc25"/>
    <property type="match status" value="1"/>
</dbReference>
<keyword evidence="5 6" id="KW-0539">Nucleus</keyword>
<comment type="function">
    <text evidence="6">DNA-dependent RNA polymerase which catalyzes the transcription of DNA into RNA using the four ribonucleoside triphosphates as substrates.</text>
</comment>
<organism evidence="10 11">
    <name type="scientific">Asparagus officinalis</name>
    <name type="common">Garden asparagus</name>
    <dbReference type="NCBI Taxonomy" id="4686"/>
    <lineage>
        <taxon>Eukaryota</taxon>
        <taxon>Viridiplantae</taxon>
        <taxon>Streptophyta</taxon>
        <taxon>Embryophyta</taxon>
        <taxon>Tracheophyta</taxon>
        <taxon>Spermatophyta</taxon>
        <taxon>Magnoliopsida</taxon>
        <taxon>Liliopsida</taxon>
        <taxon>Asparagales</taxon>
        <taxon>Asparagaceae</taxon>
        <taxon>Asparagoideae</taxon>
        <taxon>Asparagus</taxon>
    </lineage>
</organism>
<dbReference type="Proteomes" id="UP000243459">
    <property type="component" value="Chromosome 1"/>
</dbReference>
<evidence type="ECO:0000256" key="2">
    <source>
        <dbReference type="ARBA" id="ARBA00009307"/>
    </source>
</evidence>
<feature type="domain" description="RNA polymerase Rpb7-like N-terminal" evidence="8">
    <location>
        <begin position="141"/>
        <end position="197"/>
    </location>
</feature>
<keyword evidence="4 6" id="KW-0804">Transcription</keyword>
<evidence type="ECO:0000256" key="5">
    <source>
        <dbReference type="ARBA" id="ARBA00023242"/>
    </source>
</evidence>
<dbReference type="InterPro" id="IPR045113">
    <property type="entry name" value="Rpb7-like"/>
</dbReference>
<evidence type="ECO:0000256" key="6">
    <source>
        <dbReference type="RuleBase" id="RU369086"/>
    </source>
</evidence>
<dbReference type="AlphaFoldDB" id="A0A5P1FRE9"/>
<comment type="similarity">
    <text evidence="2">Belongs to the eukaryotic RPB7/RPC8 RNA polymerase subunit family.</text>
</comment>
<evidence type="ECO:0000259" key="9">
    <source>
        <dbReference type="Pfam" id="PF08292"/>
    </source>
</evidence>
<keyword evidence="11" id="KW-1185">Reference proteome</keyword>